<name>A0AAV4GV78_9GAST</name>
<gene>
    <name evidence="1" type="ORF">ElyMa_000802300</name>
</gene>
<sequence>MKETVKQLTRQTMSQQLFVEERIRSDGHSGVKQVRSYIHGTDSYFDSSYISKAAMAMHDHSNNHDMIGLGEAVVVLNGVEFR</sequence>
<accession>A0AAV4GV78</accession>
<dbReference type="AlphaFoldDB" id="A0AAV4GV78"/>
<organism evidence="1 2">
    <name type="scientific">Elysia marginata</name>
    <dbReference type="NCBI Taxonomy" id="1093978"/>
    <lineage>
        <taxon>Eukaryota</taxon>
        <taxon>Metazoa</taxon>
        <taxon>Spiralia</taxon>
        <taxon>Lophotrochozoa</taxon>
        <taxon>Mollusca</taxon>
        <taxon>Gastropoda</taxon>
        <taxon>Heterobranchia</taxon>
        <taxon>Euthyneura</taxon>
        <taxon>Panpulmonata</taxon>
        <taxon>Sacoglossa</taxon>
        <taxon>Placobranchoidea</taxon>
        <taxon>Plakobranchidae</taxon>
        <taxon>Elysia</taxon>
    </lineage>
</organism>
<comment type="caution">
    <text evidence="1">The sequence shown here is derived from an EMBL/GenBank/DDBJ whole genome shotgun (WGS) entry which is preliminary data.</text>
</comment>
<keyword evidence="2" id="KW-1185">Reference proteome</keyword>
<protein>
    <submittedName>
        <fullName evidence="1">Uncharacterized protein</fullName>
    </submittedName>
</protein>
<dbReference type="Proteomes" id="UP000762676">
    <property type="component" value="Unassembled WGS sequence"/>
</dbReference>
<proteinExistence type="predicted"/>
<reference evidence="1 2" key="1">
    <citation type="journal article" date="2021" name="Elife">
        <title>Chloroplast acquisition without the gene transfer in kleptoplastic sea slugs, Plakobranchus ocellatus.</title>
        <authorList>
            <person name="Maeda T."/>
            <person name="Takahashi S."/>
            <person name="Yoshida T."/>
            <person name="Shimamura S."/>
            <person name="Takaki Y."/>
            <person name="Nagai Y."/>
            <person name="Toyoda A."/>
            <person name="Suzuki Y."/>
            <person name="Arimoto A."/>
            <person name="Ishii H."/>
            <person name="Satoh N."/>
            <person name="Nishiyama T."/>
            <person name="Hasebe M."/>
            <person name="Maruyama T."/>
            <person name="Minagawa J."/>
            <person name="Obokata J."/>
            <person name="Shigenobu S."/>
        </authorList>
    </citation>
    <scope>NUCLEOTIDE SEQUENCE [LARGE SCALE GENOMIC DNA]</scope>
</reference>
<dbReference type="EMBL" id="BMAT01001652">
    <property type="protein sequence ID" value="GFR89813.1"/>
    <property type="molecule type" value="Genomic_DNA"/>
</dbReference>
<evidence type="ECO:0000313" key="2">
    <source>
        <dbReference type="Proteomes" id="UP000762676"/>
    </source>
</evidence>
<evidence type="ECO:0000313" key="1">
    <source>
        <dbReference type="EMBL" id="GFR89813.1"/>
    </source>
</evidence>